<sequence>MLSSKKPRDCTRPRDFLWAGWSLKEEPKLPATISQNRRVRSIVGVSTWVAHRNKDIFGEDAETFRPERWIENPEKVVK</sequence>
<dbReference type="InterPro" id="IPR036396">
    <property type="entry name" value="Cyt_P450_sf"/>
</dbReference>
<dbReference type="SUPFAM" id="SSF48264">
    <property type="entry name" value="Cytochrome P450"/>
    <property type="match status" value="1"/>
</dbReference>
<dbReference type="GO" id="GO:0004497">
    <property type="term" value="F:monooxygenase activity"/>
    <property type="evidence" value="ECO:0007669"/>
    <property type="project" value="InterPro"/>
</dbReference>
<reference evidence="2" key="1">
    <citation type="journal article" date="2015" name="Genome Announc.">
        <title>Draft genome sequence of Talaromyces cellulolyticus strain Y-94, a source of lignocellulosic biomass-degrading enzymes.</title>
        <authorList>
            <person name="Fujii T."/>
            <person name="Koike H."/>
            <person name="Sawayama S."/>
            <person name="Yano S."/>
            <person name="Inoue H."/>
        </authorList>
    </citation>
    <scope>NUCLEOTIDE SEQUENCE [LARGE SCALE GENOMIC DNA]</scope>
    <source>
        <strain evidence="2">Y-94</strain>
    </source>
</reference>
<dbReference type="GO" id="GO:0016705">
    <property type="term" value="F:oxidoreductase activity, acting on paired donors, with incorporation or reduction of molecular oxygen"/>
    <property type="evidence" value="ECO:0007669"/>
    <property type="project" value="InterPro"/>
</dbReference>
<dbReference type="GO" id="GO:0005506">
    <property type="term" value="F:iron ion binding"/>
    <property type="evidence" value="ECO:0007669"/>
    <property type="project" value="InterPro"/>
</dbReference>
<keyword evidence="2" id="KW-1185">Reference proteome</keyword>
<dbReference type="Proteomes" id="UP000053095">
    <property type="component" value="Unassembled WGS sequence"/>
</dbReference>
<proteinExistence type="predicted"/>
<comment type="caution">
    <text evidence="1">The sequence shown here is derived from an EMBL/GenBank/DDBJ whole genome shotgun (WGS) entry which is preliminary data.</text>
</comment>
<evidence type="ECO:0000313" key="2">
    <source>
        <dbReference type="Proteomes" id="UP000053095"/>
    </source>
</evidence>
<evidence type="ECO:0000313" key="1">
    <source>
        <dbReference type="EMBL" id="GAM39287.1"/>
    </source>
</evidence>
<dbReference type="EMBL" id="DF933830">
    <property type="protein sequence ID" value="GAM39287.1"/>
    <property type="molecule type" value="Genomic_DNA"/>
</dbReference>
<gene>
    <name evidence="1" type="ORF">TCE0_034r10716</name>
</gene>
<name>A0A6V8HCT9_TALPI</name>
<dbReference type="GO" id="GO:0020037">
    <property type="term" value="F:heme binding"/>
    <property type="evidence" value="ECO:0007669"/>
    <property type="project" value="InterPro"/>
</dbReference>
<protein>
    <submittedName>
        <fullName evidence="1">Uncharacterized protein</fullName>
    </submittedName>
</protein>
<dbReference type="AlphaFoldDB" id="A0A6V8HCT9"/>
<organism evidence="1 2">
    <name type="scientific">Talaromyces pinophilus</name>
    <name type="common">Penicillium pinophilum</name>
    <dbReference type="NCBI Taxonomy" id="128442"/>
    <lineage>
        <taxon>Eukaryota</taxon>
        <taxon>Fungi</taxon>
        <taxon>Dikarya</taxon>
        <taxon>Ascomycota</taxon>
        <taxon>Pezizomycotina</taxon>
        <taxon>Eurotiomycetes</taxon>
        <taxon>Eurotiomycetidae</taxon>
        <taxon>Eurotiales</taxon>
        <taxon>Trichocomaceae</taxon>
        <taxon>Talaromyces</taxon>
        <taxon>Talaromyces sect. Talaromyces</taxon>
    </lineage>
</organism>
<dbReference type="Gene3D" id="1.10.630.10">
    <property type="entry name" value="Cytochrome P450"/>
    <property type="match status" value="1"/>
</dbReference>
<accession>A0A6V8HCT9</accession>